<feature type="transmembrane region" description="Helical" evidence="1">
    <location>
        <begin position="206"/>
        <end position="228"/>
    </location>
</feature>
<dbReference type="InterPro" id="IPR043128">
    <property type="entry name" value="Rev_trsase/Diguanyl_cyclase"/>
</dbReference>
<dbReference type="GO" id="GO:0003824">
    <property type="term" value="F:catalytic activity"/>
    <property type="evidence" value="ECO:0007669"/>
    <property type="project" value="UniProtKB-ARBA"/>
</dbReference>
<dbReference type="eggNOG" id="COG2199">
    <property type="taxonomic scope" value="Bacteria"/>
</dbReference>
<dbReference type="InterPro" id="IPR029787">
    <property type="entry name" value="Nucleotide_cyclase"/>
</dbReference>
<dbReference type="InterPro" id="IPR000160">
    <property type="entry name" value="GGDEF_dom"/>
</dbReference>
<dbReference type="EMBL" id="CP001843">
    <property type="protein sequence ID" value="AEF85021.1"/>
    <property type="molecule type" value="Genomic_DNA"/>
</dbReference>
<reference evidence="3 4" key="2">
    <citation type="journal article" date="2011" name="ISME J.">
        <title>RNA-seq reveals cooperative metabolic interactions between two termite-gut spirochete species in co-culture.</title>
        <authorList>
            <person name="Rosenthal A.Z."/>
            <person name="Matson E.G."/>
            <person name="Eldar A."/>
            <person name="Leadbetter J.R."/>
        </authorList>
    </citation>
    <scope>NUCLEOTIDE SEQUENCE [LARGE SCALE GENOMIC DNA]</scope>
    <source>
        <strain evidence="4">ATCC BAA-887 / DSM 12427 / ZAS-2</strain>
    </source>
</reference>
<dbReference type="Gene3D" id="3.30.70.270">
    <property type="match status" value="1"/>
</dbReference>
<dbReference type="SUPFAM" id="SSF55073">
    <property type="entry name" value="Nucleotide cyclase"/>
    <property type="match status" value="1"/>
</dbReference>
<dbReference type="PANTHER" id="PTHR46663:SF2">
    <property type="entry name" value="GGDEF DOMAIN-CONTAINING PROTEIN"/>
    <property type="match status" value="1"/>
</dbReference>
<dbReference type="SMART" id="SM00267">
    <property type="entry name" value="GGDEF"/>
    <property type="match status" value="1"/>
</dbReference>
<dbReference type="Pfam" id="PF00990">
    <property type="entry name" value="GGDEF"/>
    <property type="match status" value="1"/>
</dbReference>
<dbReference type="NCBIfam" id="TIGR00254">
    <property type="entry name" value="GGDEF"/>
    <property type="match status" value="1"/>
</dbReference>
<dbReference type="KEGG" id="tpi:TREPR_2309"/>
<evidence type="ECO:0000259" key="2">
    <source>
        <dbReference type="PROSITE" id="PS50887"/>
    </source>
</evidence>
<dbReference type="HOGENOM" id="CLU_571004_0_0_12"/>
<evidence type="ECO:0000313" key="3">
    <source>
        <dbReference type="EMBL" id="AEF85021.1"/>
    </source>
</evidence>
<dbReference type="RefSeq" id="WP_015707893.1">
    <property type="nucleotide sequence ID" value="NC_015578.1"/>
</dbReference>
<sequence>MKNQTMQGRKTNRSVGRWLTALIVLMIVVLSGAMMIIGYLRFKKSTEEYYFRMGETTAGIVAAIIDPDSLDTYLDTLTTDKKYDDTMELLKKAHLECEAQALYVFRAAKDGITYIYDTDPSDMWCELGYYDPYTYIEDDGTVGYLYPDDTTQQLRKGGKVDTVMGITQYGWIITVSEPLYGSDGICKGYVGIDFDVNQVVAKQSAYLWQLAIIILIITALFAVIYLYIIQKAIILPINIMAKAADSFLVNSLEPSGKPDEQGSPPKSEKSIGASDILSMDINTGDEMQSLAESLKSMVRKIDEYITSLNIVTIKSETDVLTSLCNRGAFEQQVSAILRLRQDTDQINAFLMIDVDYFKAVNDNYGHAAGDMVLSECARALRRVVRESDIVGRLGGDEFAVFCKSIGSVAMAEQKARQIRDEWLKIIPPGGEKGITASIGISFTPQDGQVYQELFSKSDEALYRAKEAGRDGFALSNLS</sequence>
<reference evidence="4" key="1">
    <citation type="submission" date="2009-12" db="EMBL/GenBank/DDBJ databases">
        <title>Complete sequence of Treponema primitia strain ZAS-2.</title>
        <authorList>
            <person name="Tetu S.G."/>
            <person name="Matson E."/>
            <person name="Ren Q."/>
            <person name="Seshadri R."/>
            <person name="Elbourne L."/>
            <person name="Hassan K.A."/>
            <person name="Durkin A."/>
            <person name="Radune D."/>
            <person name="Mohamoud Y."/>
            <person name="Shay R."/>
            <person name="Jin S."/>
            <person name="Zhang X."/>
            <person name="Lucey K."/>
            <person name="Ballor N.R."/>
            <person name="Ottesen E."/>
            <person name="Rosenthal R."/>
            <person name="Allen A."/>
            <person name="Leadbetter J.R."/>
            <person name="Paulsen I.T."/>
        </authorList>
    </citation>
    <scope>NUCLEOTIDE SEQUENCE [LARGE SCALE GENOMIC DNA]</scope>
    <source>
        <strain evidence="4">ATCC BAA-887 / DSM 12427 / ZAS-2</strain>
    </source>
</reference>
<dbReference type="FunFam" id="3.30.70.270:FF:000001">
    <property type="entry name" value="Diguanylate cyclase domain protein"/>
    <property type="match status" value="1"/>
</dbReference>
<dbReference type="CDD" id="cd01949">
    <property type="entry name" value="GGDEF"/>
    <property type="match status" value="1"/>
</dbReference>
<dbReference type="AlphaFoldDB" id="F5YHZ6"/>
<dbReference type="PROSITE" id="PS50887">
    <property type="entry name" value="GGDEF"/>
    <property type="match status" value="1"/>
</dbReference>
<evidence type="ECO:0000256" key="1">
    <source>
        <dbReference type="SAM" id="Phobius"/>
    </source>
</evidence>
<feature type="transmembrane region" description="Helical" evidence="1">
    <location>
        <begin position="21"/>
        <end position="42"/>
    </location>
</feature>
<keyword evidence="1" id="KW-1133">Transmembrane helix</keyword>
<protein>
    <submittedName>
        <fullName evidence="3">Putative signaling protein</fullName>
    </submittedName>
</protein>
<proteinExistence type="predicted"/>
<name>F5YHZ6_TREPZ</name>
<dbReference type="Gene3D" id="6.10.340.10">
    <property type="match status" value="1"/>
</dbReference>
<feature type="domain" description="GGDEF" evidence="2">
    <location>
        <begin position="345"/>
        <end position="477"/>
    </location>
</feature>
<organism evidence="3 4">
    <name type="scientific">Treponema primitia (strain ATCC BAA-887 / DSM 12427 / ZAS-2)</name>
    <dbReference type="NCBI Taxonomy" id="545694"/>
    <lineage>
        <taxon>Bacteria</taxon>
        <taxon>Pseudomonadati</taxon>
        <taxon>Spirochaetota</taxon>
        <taxon>Spirochaetia</taxon>
        <taxon>Spirochaetales</taxon>
        <taxon>Treponemataceae</taxon>
        <taxon>Treponema</taxon>
    </lineage>
</organism>
<accession>F5YHZ6</accession>
<dbReference type="STRING" id="545694.TREPR_2309"/>
<dbReference type="Proteomes" id="UP000009223">
    <property type="component" value="Chromosome"/>
</dbReference>
<keyword evidence="4" id="KW-1185">Reference proteome</keyword>
<dbReference type="PANTHER" id="PTHR46663">
    <property type="entry name" value="DIGUANYLATE CYCLASE DGCT-RELATED"/>
    <property type="match status" value="1"/>
</dbReference>
<evidence type="ECO:0000313" key="4">
    <source>
        <dbReference type="Proteomes" id="UP000009223"/>
    </source>
</evidence>
<gene>
    <name evidence="3" type="ordered locus">TREPR_2309</name>
</gene>
<dbReference type="InterPro" id="IPR052163">
    <property type="entry name" value="DGC-Regulatory_Protein"/>
</dbReference>
<keyword evidence="1" id="KW-0472">Membrane</keyword>
<keyword evidence="1" id="KW-0812">Transmembrane</keyword>